<keyword evidence="7" id="KW-0614">Plasmid</keyword>
<feature type="transmembrane region" description="Helical" evidence="6">
    <location>
        <begin position="239"/>
        <end position="256"/>
    </location>
</feature>
<reference evidence="7 8" key="1">
    <citation type="submission" date="2017-06" db="EMBL/GenBank/DDBJ databases">
        <title>Yangia sp. YSBP01 complete genome sequence.</title>
        <authorList>
            <person name="Woo J.-H."/>
            <person name="Kim H.-S."/>
        </authorList>
    </citation>
    <scope>NUCLEOTIDE SEQUENCE [LARGE SCALE GENOMIC DNA]</scope>
    <source>
        <strain evidence="7 8">YSBP01</strain>
        <plasmid evidence="7 8">unnamed1</plasmid>
    </source>
</reference>
<feature type="transmembrane region" description="Helical" evidence="6">
    <location>
        <begin position="276"/>
        <end position="306"/>
    </location>
</feature>
<dbReference type="InterPro" id="IPR001851">
    <property type="entry name" value="ABC_transp_permease"/>
</dbReference>
<feature type="transmembrane region" description="Helical" evidence="6">
    <location>
        <begin position="61"/>
        <end position="86"/>
    </location>
</feature>
<keyword evidence="4 6" id="KW-1133">Transmembrane helix</keyword>
<keyword evidence="5 6" id="KW-0472">Membrane</keyword>
<feature type="transmembrane region" description="Helical" evidence="6">
    <location>
        <begin position="106"/>
        <end position="126"/>
    </location>
</feature>
<dbReference type="GO" id="GO:0022857">
    <property type="term" value="F:transmembrane transporter activity"/>
    <property type="evidence" value="ECO:0007669"/>
    <property type="project" value="InterPro"/>
</dbReference>
<dbReference type="PANTHER" id="PTHR32196">
    <property type="entry name" value="ABC TRANSPORTER PERMEASE PROTEIN YPHD-RELATED-RELATED"/>
    <property type="match status" value="1"/>
</dbReference>
<evidence type="ECO:0000256" key="4">
    <source>
        <dbReference type="ARBA" id="ARBA00022989"/>
    </source>
</evidence>
<name>A0A2U8HJ71_9RHOB</name>
<keyword evidence="3 6" id="KW-0812">Transmembrane</keyword>
<evidence type="ECO:0000256" key="5">
    <source>
        <dbReference type="ARBA" id="ARBA00023136"/>
    </source>
</evidence>
<dbReference type="CDD" id="cd06579">
    <property type="entry name" value="TM_PBP1_transp_AraH_like"/>
    <property type="match status" value="1"/>
</dbReference>
<geneLocation type="plasmid" evidence="7 8">
    <name>unnamed1</name>
</geneLocation>
<feature type="transmembrane region" description="Helical" evidence="6">
    <location>
        <begin position="318"/>
        <end position="334"/>
    </location>
</feature>
<comment type="subcellular location">
    <subcellularLocation>
        <location evidence="1">Cell membrane</location>
        <topology evidence="1">Multi-pass membrane protein</topology>
    </subcellularLocation>
</comment>
<keyword evidence="2" id="KW-1003">Cell membrane</keyword>
<evidence type="ECO:0000313" key="8">
    <source>
        <dbReference type="Proteomes" id="UP000244915"/>
    </source>
</evidence>
<evidence type="ECO:0000256" key="1">
    <source>
        <dbReference type="ARBA" id="ARBA00004651"/>
    </source>
</evidence>
<evidence type="ECO:0000256" key="3">
    <source>
        <dbReference type="ARBA" id="ARBA00022692"/>
    </source>
</evidence>
<protein>
    <submittedName>
        <fullName evidence="7">Ribose ABC transporter permease</fullName>
    </submittedName>
</protein>
<dbReference type="GO" id="GO:0005886">
    <property type="term" value="C:plasma membrane"/>
    <property type="evidence" value="ECO:0007669"/>
    <property type="project" value="UniProtKB-SubCell"/>
</dbReference>
<dbReference type="EMBL" id="CP022191">
    <property type="protein sequence ID" value="AWI85894.1"/>
    <property type="molecule type" value="Genomic_DNA"/>
</dbReference>
<dbReference type="OrthoDB" id="7284468at2"/>
<dbReference type="AlphaFoldDB" id="A0A2U8HJ71"/>
<feature type="transmembrane region" description="Helical" evidence="6">
    <location>
        <begin position="133"/>
        <end position="156"/>
    </location>
</feature>
<evidence type="ECO:0000256" key="6">
    <source>
        <dbReference type="SAM" id="Phobius"/>
    </source>
</evidence>
<feature type="transmembrane region" description="Helical" evidence="6">
    <location>
        <begin position="190"/>
        <end position="208"/>
    </location>
</feature>
<dbReference type="KEGG" id="ypac:CEW88_19130"/>
<proteinExistence type="predicted"/>
<evidence type="ECO:0000256" key="2">
    <source>
        <dbReference type="ARBA" id="ARBA00022475"/>
    </source>
</evidence>
<sequence>MANISQPSQGAWTRMLPGSAAAFHRISALLTLAILVIAFSFASPAFLSVNNTLTILLQTSVIGLLGIGMTMVIITGGIDLSVGSVLALSGTVTGLMVKAGVPVVPAMMLGVCMGAACGLFNGFVVTKMKITPFVATLGMMLIARGAALQLTGAAPISQLGEAFGVLGNGALFRVVEMQPNGFPKVIFPGIPYPAILLVIVAIAASYMLRRRAIGRHIYATGSNEEAARLSGVLVDRTKLIAYTLSGALAGVAGNVLMSRLITAQPSEGVMYELDAIAAAVIGGASLMGGVGGISGTMIGAFIIGVLRNGLNMGGVSSFIQQIVIGFVVIGAVYIDQLRNRR</sequence>
<gene>
    <name evidence="7" type="ORF">CEW88_19130</name>
</gene>
<dbReference type="Pfam" id="PF02653">
    <property type="entry name" value="BPD_transp_2"/>
    <property type="match status" value="1"/>
</dbReference>
<accession>A0A2U8HJ71</accession>
<organism evidence="7 8">
    <name type="scientific">Alloyangia pacifica</name>
    <dbReference type="NCBI Taxonomy" id="311180"/>
    <lineage>
        <taxon>Bacteria</taxon>
        <taxon>Pseudomonadati</taxon>
        <taxon>Pseudomonadota</taxon>
        <taxon>Alphaproteobacteria</taxon>
        <taxon>Rhodobacterales</taxon>
        <taxon>Roseobacteraceae</taxon>
        <taxon>Alloyangia</taxon>
    </lineage>
</organism>
<dbReference type="Proteomes" id="UP000244915">
    <property type="component" value="Plasmid unnamed1"/>
</dbReference>
<feature type="transmembrane region" description="Helical" evidence="6">
    <location>
        <begin position="26"/>
        <end position="49"/>
    </location>
</feature>
<evidence type="ECO:0000313" key="7">
    <source>
        <dbReference type="EMBL" id="AWI85894.1"/>
    </source>
</evidence>